<dbReference type="InterPro" id="IPR050541">
    <property type="entry name" value="LRR_TM_domain-containing"/>
</dbReference>
<keyword evidence="4" id="KW-1133">Transmembrane helix</keyword>
<evidence type="ECO:0000313" key="7">
    <source>
        <dbReference type="Proteomes" id="UP001075354"/>
    </source>
</evidence>
<dbReference type="GO" id="GO:0005886">
    <property type="term" value="C:plasma membrane"/>
    <property type="evidence" value="ECO:0007669"/>
    <property type="project" value="TreeGrafter"/>
</dbReference>
<dbReference type="InterPro" id="IPR003591">
    <property type="entry name" value="Leu-rich_rpt_typical-subtyp"/>
</dbReference>
<reference evidence="6" key="1">
    <citation type="submission" date="2022-12" db="EMBL/GenBank/DDBJ databases">
        <title>Chromosome-level genome assembly of the bean flower thrips Megalurothrips usitatus.</title>
        <authorList>
            <person name="Ma L."/>
            <person name="Liu Q."/>
            <person name="Li H."/>
            <person name="Cai W."/>
        </authorList>
    </citation>
    <scope>NUCLEOTIDE SEQUENCE</scope>
    <source>
        <strain evidence="6">Cailab_2022a</strain>
    </source>
</reference>
<name>A0AAV7XSG5_9NEOP</name>
<evidence type="ECO:0000256" key="4">
    <source>
        <dbReference type="SAM" id="Phobius"/>
    </source>
</evidence>
<keyword evidence="7" id="KW-1185">Reference proteome</keyword>
<evidence type="ECO:0000256" key="1">
    <source>
        <dbReference type="ARBA" id="ARBA00022614"/>
    </source>
</evidence>
<evidence type="ECO:0000313" key="6">
    <source>
        <dbReference type="EMBL" id="KAJ1527653.1"/>
    </source>
</evidence>
<dbReference type="InterPro" id="IPR032675">
    <property type="entry name" value="LRR_dom_sf"/>
</dbReference>
<sequence>MRRRRPPPRGRRPPRPSPHRFACPQDLTHHFPDPDDWARLPFQPKTVLFEDNALAHVLPFARLDALERLSLRHNHIAKIDDQAFWNLTDVVEIDLSHNHLTSEDLSPHIFRSHYAPENYEPLEKLRVLRIGSNALHTLNPDLFMHLPHMEELYLDSNPLKVIDHNTHIAITNVQSLKVLDLSRTMLKELPDHFLHTPRLLERLLLAANLFAEPPAGLEESHGLKYLDLSENLFVNLTSIPPMANLTTLVISHSPNLTAVGKGAFARLPSLSELYLHSNHRLSSLHPLALAEDPKPPAETHEYPPIKTLHLHDDALGYLESTLVGRWDQVTSLRLDGNPWSCDCENQWMIDTLLPTLERTDPKFGMGLTCAEPSEMRGQALRRLQNTHYHMRCKDLYGNHPERDASILVGVLVGVLLAAPATLAVVLLWRRCPSFTWSRSRRRGAGHDYASAFYKPAETEPDFI</sequence>
<dbReference type="InterPro" id="IPR000483">
    <property type="entry name" value="Cys-rich_flank_reg_C"/>
</dbReference>
<evidence type="ECO:0000256" key="2">
    <source>
        <dbReference type="ARBA" id="ARBA00022729"/>
    </source>
</evidence>
<dbReference type="SMART" id="SM00369">
    <property type="entry name" value="LRR_TYP"/>
    <property type="match status" value="6"/>
</dbReference>
<keyword evidence="3" id="KW-0677">Repeat</keyword>
<dbReference type="EMBL" id="JAPTSV010000005">
    <property type="protein sequence ID" value="KAJ1527653.1"/>
    <property type="molecule type" value="Genomic_DNA"/>
</dbReference>
<keyword evidence="4" id="KW-0812">Transmembrane</keyword>
<gene>
    <name evidence="6" type="ORF">ONE63_007615</name>
</gene>
<dbReference type="PANTHER" id="PTHR24369:SF210">
    <property type="entry name" value="CHAOPTIN-RELATED"/>
    <property type="match status" value="1"/>
</dbReference>
<evidence type="ECO:0000259" key="5">
    <source>
        <dbReference type="SMART" id="SM00082"/>
    </source>
</evidence>
<feature type="transmembrane region" description="Helical" evidence="4">
    <location>
        <begin position="406"/>
        <end position="428"/>
    </location>
</feature>
<keyword evidence="4" id="KW-0472">Membrane</keyword>
<accession>A0AAV7XSG5</accession>
<comment type="caution">
    <text evidence="6">The sequence shown here is derived from an EMBL/GenBank/DDBJ whole genome shotgun (WGS) entry which is preliminary data.</text>
</comment>
<dbReference type="InterPro" id="IPR001611">
    <property type="entry name" value="Leu-rich_rpt"/>
</dbReference>
<dbReference type="AlphaFoldDB" id="A0AAV7XSG5"/>
<dbReference type="SUPFAM" id="SSF52058">
    <property type="entry name" value="L domain-like"/>
    <property type="match status" value="1"/>
</dbReference>
<dbReference type="PANTHER" id="PTHR24369">
    <property type="entry name" value="ANTIGEN BSP, PUTATIVE-RELATED"/>
    <property type="match status" value="1"/>
</dbReference>
<keyword evidence="1" id="KW-0433">Leucine-rich repeat</keyword>
<organism evidence="6 7">
    <name type="scientific">Megalurothrips usitatus</name>
    <name type="common">bean blossom thrips</name>
    <dbReference type="NCBI Taxonomy" id="439358"/>
    <lineage>
        <taxon>Eukaryota</taxon>
        <taxon>Metazoa</taxon>
        <taxon>Ecdysozoa</taxon>
        <taxon>Arthropoda</taxon>
        <taxon>Hexapoda</taxon>
        <taxon>Insecta</taxon>
        <taxon>Pterygota</taxon>
        <taxon>Neoptera</taxon>
        <taxon>Paraneoptera</taxon>
        <taxon>Thysanoptera</taxon>
        <taxon>Terebrantia</taxon>
        <taxon>Thripoidea</taxon>
        <taxon>Thripidae</taxon>
        <taxon>Megalurothrips</taxon>
    </lineage>
</organism>
<dbReference type="Pfam" id="PF13855">
    <property type="entry name" value="LRR_8"/>
    <property type="match status" value="3"/>
</dbReference>
<feature type="domain" description="LRRCT" evidence="5">
    <location>
        <begin position="337"/>
        <end position="393"/>
    </location>
</feature>
<keyword evidence="2" id="KW-0732">Signal</keyword>
<dbReference type="Gene3D" id="3.80.10.10">
    <property type="entry name" value="Ribonuclease Inhibitor"/>
    <property type="match status" value="2"/>
</dbReference>
<protein>
    <recommendedName>
        <fullName evidence="5">LRRCT domain-containing protein</fullName>
    </recommendedName>
</protein>
<dbReference type="Proteomes" id="UP001075354">
    <property type="component" value="Chromosome 5"/>
</dbReference>
<dbReference type="SMART" id="SM00082">
    <property type="entry name" value="LRRCT"/>
    <property type="match status" value="1"/>
</dbReference>
<evidence type="ECO:0000256" key="3">
    <source>
        <dbReference type="ARBA" id="ARBA00022737"/>
    </source>
</evidence>
<dbReference type="PROSITE" id="PS51450">
    <property type="entry name" value="LRR"/>
    <property type="match status" value="1"/>
</dbReference>
<proteinExistence type="predicted"/>